<sequence length="139" mass="16303">MGQPAQQLLFANSNQNRHDHRGQFQEIRCTDQFSDMCLEVGTGKFHVAKWLLINQSARFKKMLKQGDLNEIKECENLSKEKSKRSIKDIYRLGNVFEMPEVKFCPKPSVKTETKKRQVRNTEDENEEDDVDGMPLNRRK</sequence>
<proteinExistence type="predicted"/>
<feature type="compositionally biased region" description="Basic and acidic residues" evidence="1">
    <location>
        <begin position="109"/>
        <end position="122"/>
    </location>
</feature>
<gene>
    <name evidence="3" type="ORF">CAEBREN_23153</name>
</gene>
<dbReference type="InterPro" id="IPR011333">
    <property type="entry name" value="SKP1/BTB/POZ_sf"/>
</dbReference>
<evidence type="ECO:0000259" key="2">
    <source>
        <dbReference type="Pfam" id="PF00651"/>
    </source>
</evidence>
<protein>
    <recommendedName>
        <fullName evidence="2">BTB domain-containing protein</fullName>
    </recommendedName>
</protein>
<organism evidence="4">
    <name type="scientific">Caenorhabditis brenneri</name>
    <name type="common">Nematode worm</name>
    <dbReference type="NCBI Taxonomy" id="135651"/>
    <lineage>
        <taxon>Eukaryota</taxon>
        <taxon>Metazoa</taxon>
        <taxon>Ecdysozoa</taxon>
        <taxon>Nematoda</taxon>
        <taxon>Chromadorea</taxon>
        <taxon>Rhabditida</taxon>
        <taxon>Rhabditina</taxon>
        <taxon>Rhabditomorpha</taxon>
        <taxon>Rhabditoidea</taxon>
        <taxon>Rhabditidae</taxon>
        <taxon>Peloderinae</taxon>
        <taxon>Caenorhabditis</taxon>
    </lineage>
</organism>
<accession>G0NS44</accession>
<dbReference type="EMBL" id="GL379935">
    <property type="protein sequence ID" value="EGT36438.1"/>
    <property type="molecule type" value="Genomic_DNA"/>
</dbReference>
<keyword evidence="4" id="KW-1185">Reference proteome</keyword>
<dbReference type="HOGENOM" id="CLU_1846885_0_0_1"/>
<dbReference type="InterPro" id="IPR000210">
    <property type="entry name" value="BTB/POZ_dom"/>
</dbReference>
<dbReference type="SUPFAM" id="SSF54695">
    <property type="entry name" value="POZ domain"/>
    <property type="match status" value="1"/>
</dbReference>
<name>G0NS44_CAEBE</name>
<feature type="region of interest" description="Disordered" evidence="1">
    <location>
        <begin position="106"/>
        <end position="139"/>
    </location>
</feature>
<dbReference type="Proteomes" id="UP000008068">
    <property type="component" value="Unassembled WGS sequence"/>
</dbReference>
<evidence type="ECO:0000313" key="3">
    <source>
        <dbReference type="EMBL" id="EGT36438.1"/>
    </source>
</evidence>
<dbReference type="Pfam" id="PF00651">
    <property type="entry name" value="BTB"/>
    <property type="match status" value="1"/>
</dbReference>
<dbReference type="Gene3D" id="3.30.710.10">
    <property type="entry name" value="Potassium Channel Kv1.1, Chain A"/>
    <property type="match status" value="1"/>
</dbReference>
<evidence type="ECO:0000256" key="1">
    <source>
        <dbReference type="SAM" id="MobiDB-lite"/>
    </source>
</evidence>
<evidence type="ECO:0000313" key="4">
    <source>
        <dbReference type="Proteomes" id="UP000008068"/>
    </source>
</evidence>
<dbReference type="InParanoid" id="G0NS44"/>
<feature type="domain" description="BTB" evidence="2">
    <location>
        <begin position="24"/>
        <end position="70"/>
    </location>
</feature>
<dbReference type="AlphaFoldDB" id="G0NS44"/>
<reference evidence="4" key="1">
    <citation type="submission" date="2011-07" db="EMBL/GenBank/DDBJ databases">
        <authorList>
            <consortium name="Caenorhabditis brenneri Sequencing and Analysis Consortium"/>
            <person name="Wilson R.K."/>
        </authorList>
    </citation>
    <scope>NUCLEOTIDE SEQUENCE [LARGE SCALE GENOMIC DNA]</scope>
    <source>
        <strain evidence="4">PB2801</strain>
    </source>
</reference>